<dbReference type="PANTHER" id="PTHR33327:SF3">
    <property type="entry name" value="RNA-DIRECTED DNA POLYMERASE"/>
    <property type="match status" value="1"/>
</dbReference>
<keyword evidence="3" id="KW-1185">Reference proteome</keyword>
<organism evidence="2 3">
    <name type="scientific">Araneus ventricosus</name>
    <name type="common">Orbweaver spider</name>
    <name type="synonym">Epeira ventricosa</name>
    <dbReference type="NCBI Taxonomy" id="182803"/>
    <lineage>
        <taxon>Eukaryota</taxon>
        <taxon>Metazoa</taxon>
        <taxon>Ecdysozoa</taxon>
        <taxon>Arthropoda</taxon>
        <taxon>Chelicerata</taxon>
        <taxon>Arachnida</taxon>
        <taxon>Araneae</taxon>
        <taxon>Araneomorphae</taxon>
        <taxon>Entelegynae</taxon>
        <taxon>Araneoidea</taxon>
        <taxon>Araneidae</taxon>
        <taxon>Araneus</taxon>
    </lineage>
</organism>
<dbReference type="OrthoDB" id="6260718at2759"/>
<dbReference type="EMBL" id="BGPR01034048">
    <property type="protein sequence ID" value="GBO08231.1"/>
    <property type="molecule type" value="Genomic_DNA"/>
</dbReference>
<dbReference type="Pfam" id="PF23055">
    <property type="entry name" value="DUF7041"/>
    <property type="match status" value="1"/>
</dbReference>
<name>A0A4Y2U820_ARAVE</name>
<evidence type="ECO:0000313" key="3">
    <source>
        <dbReference type="Proteomes" id="UP000499080"/>
    </source>
</evidence>
<dbReference type="InterPro" id="IPR055469">
    <property type="entry name" value="DUF7041"/>
</dbReference>
<reference evidence="2 3" key="1">
    <citation type="journal article" date="2019" name="Sci. Rep.">
        <title>Orb-weaving spider Araneus ventricosus genome elucidates the spidroin gene catalogue.</title>
        <authorList>
            <person name="Kono N."/>
            <person name="Nakamura H."/>
            <person name="Ohtoshi R."/>
            <person name="Moran D.A.P."/>
            <person name="Shinohara A."/>
            <person name="Yoshida Y."/>
            <person name="Fujiwara M."/>
            <person name="Mori M."/>
            <person name="Tomita M."/>
            <person name="Arakawa K."/>
        </authorList>
    </citation>
    <scope>NUCLEOTIDE SEQUENCE [LARGE SCALE GENOMIC DNA]</scope>
</reference>
<evidence type="ECO:0000313" key="2">
    <source>
        <dbReference type="EMBL" id="GBO08231.1"/>
    </source>
</evidence>
<proteinExistence type="predicted"/>
<sequence length="89" mass="9720">MLNPDDTKLGECNNYSASVSALAIKTPAFCSDTPVLWFAQLESRFALGNISLDSTKFHYVIADLNSDNLTCVSDLVLNSPQIDSYNSLN</sequence>
<protein>
    <recommendedName>
        <fullName evidence="1">DUF7041 domain-containing protein</fullName>
    </recommendedName>
</protein>
<feature type="domain" description="DUF7041" evidence="1">
    <location>
        <begin position="27"/>
        <end position="88"/>
    </location>
</feature>
<dbReference type="Proteomes" id="UP000499080">
    <property type="component" value="Unassembled WGS sequence"/>
</dbReference>
<evidence type="ECO:0000259" key="1">
    <source>
        <dbReference type="Pfam" id="PF23055"/>
    </source>
</evidence>
<dbReference type="PANTHER" id="PTHR33327">
    <property type="entry name" value="ENDONUCLEASE"/>
    <property type="match status" value="1"/>
</dbReference>
<gene>
    <name evidence="2" type="ORF">AVEN_81663_1</name>
</gene>
<accession>A0A4Y2U820</accession>
<dbReference type="AlphaFoldDB" id="A0A4Y2U820"/>
<comment type="caution">
    <text evidence="2">The sequence shown here is derived from an EMBL/GenBank/DDBJ whole genome shotgun (WGS) entry which is preliminary data.</text>
</comment>